<dbReference type="Proteomes" id="UP000782312">
    <property type="component" value="Unassembled WGS sequence"/>
</dbReference>
<gene>
    <name evidence="7" type="ORF">HYZ11_10105</name>
</gene>
<dbReference type="GO" id="GO:0004016">
    <property type="term" value="F:adenylate cyclase activity"/>
    <property type="evidence" value="ECO:0007669"/>
    <property type="project" value="TreeGrafter"/>
</dbReference>
<keyword evidence="3" id="KW-0548">Nucleotidyltransferase</keyword>
<comment type="catalytic activity">
    <reaction evidence="1">
        <text>2 ATP = 3',3'-c-di-AMP + 2 diphosphate</text>
        <dbReference type="Rhea" id="RHEA:35655"/>
        <dbReference type="ChEBI" id="CHEBI:30616"/>
        <dbReference type="ChEBI" id="CHEBI:33019"/>
        <dbReference type="ChEBI" id="CHEBI:71500"/>
        <dbReference type="EC" id="2.7.7.85"/>
    </reaction>
</comment>
<dbReference type="Pfam" id="PF21755">
    <property type="entry name" value="DacZ_P"/>
    <property type="match status" value="1"/>
</dbReference>
<keyword evidence="2" id="KW-0808">Transferase</keyword>
<evidence type="ECO:0000256" key="4">
    <source>
        <dbReference type="ARBA" id="ARBA00022741"/>
    </source>
</evidence>
<proteinExistence type="inferred from homology"/>
<dbReference type="EMBL" id="JACPUR010000021">
    <property type="protein sequence ID" value="MBI3127946.1"/>
    <property type="molecule type" value="Genomic_DNA"/>
</dbReference>
<dbReference type="Gene3D" id="3.40.1700.10">
    <property type="entry name" value="DNA integrity scanning protein, DisA, N-terminal domain"/>
    <property type="match status" value="1"/>
</dbReference>
<reference evidence="7" key="1">
    <citation type="submission" date="2020-07" db="EMBL/GenBank/DDBJ databases">
        <title>Huge and variable diversity of episymbiotic CPR bacteria and DPANN archaea in groundwater ecosystems.</title>
        <authorList>
            <person name="He C.Y."/>
            <person name="Keren R."/>
            <person name="Whittaker M."/>
            <person name="Farag I.F."/>
            <person name="Doudna J."/>
            <person name="Cate J.H.D."/>
            <person name="Banfield J.F."/>
        </authorList>
    </citation>
    <scope>NUCLEOTIDE SEQUENCE</scope>
    <source>
        <strain evidence="7">NC_groundwater_763_Ag_S-0.2um_68_21</strain>
    </source>
</reference>
<keyword evidence="5" id="KW-0067">ATP-binding</keyword>
<evidence type="ECO:0000256" key="3">
    <source>
        <dbReference type="ARBA" id="ARBA00022695"/>
    </source>
</evidence>
<evidence type="ECO:0000259" key="6">
    <source>
        <dbReference type="PROSITE" id="PS51794"/>
    </source>
</evidence>
<dbReference type="HAMAP" id="MF_00840">
    <property type="entry name" value="DacZ"/>
    <property type="match status" value="1"/>
</dbReference>
<dbReference type="SUPFAM" id="SSF143597">
    <property type="entry name" value="YojJ-like"/>
    <property type="match status" value="1"/>
</dbReference>
<keyword evidence="4" id="KW-0547">Nucleotide-binding</keyword>
<accession>A0A932MQB7</accession>
<dbReference type="PANTHER" id="PTHR34185">
    <property type="entry name" value="DIADENYLATE CYCLASE"/>
    <property type="match status" value="1"/>
</dbReference>
<dbReference type="AlphaFoldDB" id="A0A932MQB7"/>
<evidence type="ECO:0000313" key="7">
    <source>
        <dbReference type="EMBL" id="MBI3127946.1"/>
    </source>
</evidence>
<organism evidence="7 8">
    <name type="scientific">Tectimicrobiota bacterium</name>
    <dbReference type="NCBI Taxonomy" id="2528274"/>
    <lineage>
        <taxon>Bacteria</taxon>
        <taxon>Pseudomonadati</taxon>
        <taxon>Nitrospinota/Tectimicrobiota group</taxon>
        <taxon>Candidatus Tectimicrobiota</taxon>
    </lineage>
</organism>
<feature type="domain" description="DAC" evidence="6">
    <location>
        <begin position="140"/>
        <end position="297"/>
    </location>
</feature>
<dbReference type="InterPro" id="IPR036888">
    <property type="entry name" value="DNA_integrity_DisA_N_sf"/>
</dbReference>
<dbReference type="GO" id="GO:0106408">
    <property type="term" value="F:diadenylate cyclase activity"/>
    <property type="evidence" value="ECO:0007669"/>
    <property type="project" value="UniProtKB-EC"/>
</dbReference>
<dbReference type="PROSITE" id="PS51794">
    <property type="entry name" value="DAC"/>
    <property type="match status" value="1"/>
</dbReference>
<name>A0A932MQB7_UNCTE</name>
<evidence type="ECO:0000313" key="8">
    <source>
        <dbReference type="Proteomes" id="UP000782312"/>
    </source>
</evidence>
<dbReference type="Pfam" id="PF02457">
    <property type="entry name" value="DAC"/>
    <property type="match status" value="1"/>
</dbReference>
<evidence type="ECO:0000256" key="5">
    <source>
        <dbReference type="ARBA" id="ARBA00022840"/>
    </source>
</evidence>
<dbReference type="InterPro" id="IPR048544">
    <property type="entry name" value="DacZ_P"/>
</dbReference>
<dbReference type="GO" id="GO:0005524">
    <property type="term" value="F:ATP binding"/>
    <property type="evidence" value="ECO:0007669"/>
    <property type="project" value="UniProtKB-KW"/>
</dbReference>
<protein>
    <submittedName>
        <fullName evidence="7">DNA integrity scanning protein DisA nucleotide-binding domain protein</fullName>
    </submittedName>
</protein>
<dbReference type="InterPro" id="IPR003390">
    <property type="entry name" value="DNA_integrity_scan_DisA_N"/>
</dbReference>
<evidence type="ECO:0000256" key="2">
    <source>
        <dbReference type="ARBA" id="ARBA00022679"/>
    </source>
</evidence>
<comment type="caution">
    <text evidence="7">The sequence shown here is derived from an EMBL/GenBank/DDBJ whole genome shotgun (WGS) entry which is preliminary data.</text>
</comment>
<sequence length="311" mass="33453">MSQSDLTEATFLNSSLLEAAVRICGQVGAKAIFVHIDPIRDLDKDLEPLERRPQELACFISTCSAERHSTLAGRGCRAIQLPDLPLGRLDTIKMGVLIALSEGSITKQDTIVCLSGLASNGLIDTLMVFRLDQETEMFQTSEAPSAIDGADPKVFETVLSMALELAAEGREGKPLGALLVLGDHELVLQYSRQLVINPFHGYPEEQRNILDPALRETIKEFSAIDGAFVIRGDGVIEAAGRHLSAAPRAELPMGLGARHMAASGITEVSSATSFAVSESTGTVSVFKDGKILMQINKSQTSQPARRKKKSP</sequence>
<dbReference type="InterPro" id="IPR014499">
    <property type="entry name" value="DAC_DacZ"/>
</dbReference>
<dbReference type="PANTHER" id="PTHR34185:SF1">
    <property type="entry name" value="DIADENYLATE CYCLASE"/>
    <property type="match status" value="1"/>
</dbReference>
<evidence type="ECO:0000256" key="1">
    <source>
        <dbReference type="ARBA" id="ARBA00000877"/>
    </source>
</evidence>
<dbReference type="InterPro" id="IPR050338">
    <property type="entry name" value="DisA"/>
</dbReference>